<evidence type="ECO:0000313" key="1">
    <source>
        <dbReference type="EMBL" id="KAG8633792.1"/>
    </source>
</evidence>
<evidence type="ECO:0000313" key="2">
    <source>
        <dbReference type="Proteomes" id="UP000091857"/>
    </source>
</evidence>
<accession>A0ACB7G0L0</accession>
<comment type="caution">
    <text evidence="1">The sequence shown here is derived from an EMBL/GenBank/DDBJ whole genome shotgun (WGS) entry which is preliminary data.</text>
</comment>
<proteinExistence type="predicted"/>
<dbReference type="EMBL" id="CM004404">
    <property type="protein sequence ID" value="KAG8633792.1"/>
    <property type="molecule type" value="Genomic_DNA"/>
</dbReference>
<organism evidence="1 2">
    <name type="scientific">Manihot esculenta</name>
    <name type="common">Cassava</name>
    <name type="synonym">Jatropha manihot</name>
    <dbReference type="NCBI Taxonomy" id="3983"/>
    <lineage>
        <taxon>Eukaryota</taxon>
        <taxon>Viridiplantae</taxon>
        <taxon>Streptophyta</taxon>
        <taxon>Embryophyta</taxon>
        <taxon>Tracheophyta</taxon>
        <taxon>Spermatophyta</taxon>
        <taxon>Magnoliopsida</taxon>
        <taxon>eudicotyledons</taxon>
        <taxon>Gunneridae</taxon>
        <taxon>Pentapetalae</taxon>
        <taxon>rosids</taxon>
        <taxon>fabids</taxon>
        <taxon>Malpighiales</taxon>
        <taxon>Euphorbiaceae</taxon>
        <taxon>Crotonoideae</taxon>
        <taxon>Manihoteae</taxon>
        <taxon>Manihot</taxon>
    </lineage>
</organism>
<protein>
    <submittedName>
        <fullName evidence="1">Uncharacterized protein</fullName>
    </submittedName>
</protein>
<name>A0ACB7G0L0_MANES</name>
<keyword evidence="2" id="KW-1185">Reference proteome</keyword>
<reference evidence="2" key="1">
    <citation type="journal article" date="2016" name="Nat. Biotechnol.">
        <title>Sequencing wild and cultivated cassava and related species reveals extensive interspecific hybridization and genetic diversity.</title>
        <authorList>
            <person name="Bredeson J.V."/>
            <person name="Lyons J.B."/>
            <person name="Prochnik S.E."/>
            <person name="Wu G.A."/>
            <person name="Ha C.M."/>
            <person name="Edsinger-Gonzales E."/>
            <person name="Grimwood J."/>
            <person name="Schmutz J."/>
            <person name="Rabbi I.Y."/>
            <person name="Egesi C."/>
            <person name="Nauluvula P."/>
            <person name="Lebot V."/>
            <person name="Ndunguru J."/>
            <person name="Mkamilo G."/>
            <person name="Bart R.S."/>
            <person name="Setter T.L."/>
            <person name="Gleadow R.M."/>
            <person name="Kulakow P."/>
            <person name="Ferguson M.E."/>
            <person name="Rounsley S."/>
            <person name="Rokhsar D.S."/>
        </authorList>
    </citation>
    <scope>NUCLEOTIDE SEQUENCE [LARGE SCALE GENOMIC DNA]</scope>
    <source>
        <strain evidence="2">cv. AM560-2</strain>
    </source>
</reference>
<dbReference type="Proteomes" id="UP000091857">
    <property type="component" value="Chromosome 18"/>
</dbReference>
<gene>
    <name evidence="1" type="ORF">MANES_18G136800v8</name>
</gene>
<sequence length="1908" mass="214678">MGRQKGESGGRSKFRPSSSSLAASLLPSGSAAAVGFGGYVGSSRLDTSLSTEEASAFLDMDSEMAVHLKRLARKDPTTKLKALQSLSVLFKQKSGKDLVLIIPQWAFEYKRLLLDYNREVRRATHETMNNLVVAVGRDLAPHLKSLMGPWWFSQFDPVSEVSLAAKQSLQAAFPAQEKRLDALILCTTEVFMYLEENLKLTPQSMSDRAAALDELEDMHQQVISSSILALATLLDILVCVQSERPGFENLATASKHALKARMTAISYAEKLFSAHKYFLDFLKSQSPAIRSATYSALKSFIKNIPHAFNEGNMKTLAAAILGAFKEKDPSCHSSMWDALLLFSKKFPESWSLLSIQKIVLDRFWHFLRSGCFGSQQVSYPALVIFLDIVPSKSVEGEKFFLEFFRNLWDGRIFSNSTSSAHLAFFQAFKECFLWALHNASRYYDSLDSIHHFRVGLVDDILVKLLWQEYMFVGFKNENKASTGMSKDPSEDGTVTSELKIVESLNIKYPVNYLQELGKCVVEILSGIYSMEHDLLSTFCVAFQEKCLKTFQQKENAGRNTEDVEPVIKFLSLLEQHSAQKGETWPLVYLVGPMLAKSFPLIRSLDLSDGLKLLSAAVSLFGPRKVVQELFFYNENLCSSSFSADRDKELEPESFMQVFKETFVPWCLVGCNSSISARLDLLLAFLNDEYFSEQWSSIISHAISHANHKTEPGSPESDYLVLLAMLLEKARVEIMNRMLKKDSSHQHWYDPDDWHRELLESTVVAVAGSSFPLRASAAQFICAVLGGFTEEDLISFVSRNAMLLVYKEVSKKLFTFICESPFSSVRDTGCLLAAGANVSVDDRISANVMAQFALDVLGGSLYCLKTVGEEIEQVSGVLATVFIMNWEQNMEATIDDPLDESKEKIKDRSEINESLHRFHSKINGKFWKSLNIGILNRVRSILVQFIRSVVFKEGKLNANRITSLCCKWMLEVLDCFCRDQYEEQNLLDQLLRKEDTWPSWIIPDFSTPARTSSLNSTDIPADVNVYGSHKFVSLIDKLTFKLGFNRVFAIYVEDTPSSPLNKPTNEELTGRAWLAAEILCTWEWPGGSATASFLPHLSAFSKTSNYIFRESLLDSIFNILLDGALVHGESGTYCSFNLWPAVGDELVKIKEPFLRAILSFLLTLFKDDIWEGNKAMKLFELLVNKLYIGEAINRNCLNIIPLIVNILVQPLYRGSIIPGECDDNNEVCNSGENWLQSIVKDWLQRILLFPPIVSWETGQDMEEWFQLVIACYPFCTTGSTKSLKLERDISLDERALILDLFRKQRHNATVSAVGKHLQMAQMLLSKLMVISVGYCWKEFTEEDWEFFFLQLRSWIQSAVVMMEEVTENVNDVITNSSTSENLDVRRNLEQLVSISDMSPVNVALNALASFSLFSGILRHEQPDMIPNPMGLERWKPVRDRILEGILRLFFCTGIAEAIASSYCQEAASIVATSRLDNSYFWELVASNVVNSSLPARDRAMKSVEFWGLTKGPISSLYAILFSSLPVPPLQFAAYVILSSEPVSQLAIIEEDVDCSLDGDINGNLNSSQLELSSERNVHLKEELSCMIEKLPYEVLEMDLTAHQRVNVYLAWSLLLSHLWSLPSLSAAREQLVQYVQDSANTVILDCLFQHIPLELCMAQSLKKKDGDLPAGASEIASAATSAITTGSVLFSVEALWPITPKKMASLAGALFGLMLRILPAYVRGWFTDLRDRSSSSLIETFTRTWCSPPLIVNELSQIKQSNFADENFSVSVSKSANEVVATYTKDETGMDLVIRLPASYPLRPVDVDCMRSLGISEVKQRKWLMSMMLFVRNQNGALAEAIRIWKSNFDKEFEGVEECPICYSVIHTTNHSLPRLACRTCKHKFHAACLYKWFSTSHKSSCPLCQSPF</sequence>